<dbReference type="Pfam" id="PF05402">
    <property type="entry name" value="PqqD"/>
    <property type="match status" value="1"/>
</dbReference>
<name>A0A7W9ZL98_NOVIT</name>
<dbReference type="InterPro" id="IPR008792">
    <property type="entry name" value="PQQD"/>
</dbReference>
<dbReference type="AlphaFoldDB" id="A0A7W9ZL98"/>
<evidence type="ECO:0000313" key="1">
    <source>
        <dbReference type="EMBL" id="MBB6212339.1"/>
    </source>
</evidence>
<evidence type="ECO:0000313" key="2">
    <source>
        <dbReference type="Proteomes" id="UP000544872"/>
    </source>
</evidence>
<accession>A0A7W9ZL98</accession>
<organism evidence="1 2">
    <name type="scientific">Novispirillum itersonii</name>
    <name type="common">Aquaspirillum itersonii</name>
    <dbReference type="NCBI Taxonomy" id="189"/>
    <lineage>
        <taxon>Bacteria</taxon>
        <taxon>Pseudomonadati</taxon>
        <taxon>Pseudomonadota</taxon>
        <taxon>Alphaproteobacteria</taxon>
        <taxon>Rhodospirillales</taxon>
        <taxon>Novispirillaceae</taxon>
        <taxon>Novispirillum</taxon>
    </lineage>
</organism>
<comment type="caution">
    <text evidence="1">The sequence shown here is derived from an EMBL/GenBank/DDBJ whole genome shotgun (WGS) entry which is preliminary data.</text>
</comment>
<dbReference type="Proteomes" id="UP000544872">
    <property type="component" value="Unassembled WGS sequence"/>
</dbReference>
<keyword evidence="2" id="KW-1185">Reference proteome</keyword>
<dbReference type="InterPro" id="IPR041881">
    <property type="entry name" value="PqqD_sf"/>
</dbReference>
<dbReference type="RefSeq" id="WP_260402591.1">
    <property type="nucleotide sequence ID" value="NZ_JACIIX010000021.1"/>
</dbReference>
<proteinExistence type="predicted"/>
<protein>
    <recommendedName>
        <fullName evidence="3">PqqD family protein</fullName>
    </recommendedName>
</protein>
<dbReference type="EMBL" id="JACIIX010000021">
    <property type="protein sequence ID" value="MBB6212339.1"/>
    <property type="molecule type" value="Genomic_DNA"/>
</dbReference>
<sequence length="104" mass="11516">MSISRPDALLPETKVTWHSEQITAAIDGEVIVMGMIRGQYVGLDDIGSVLWKLLEQPQTIRQLCDELGLRYQGNSDTILADVTAFLEDLRSIDLIEVVDAGSTR</sequence>
<gene>
    <name evidence="1" type="ORF">FHS48_003789</name>
</gene>
<reference evidence="1 2" key="1">
    <citation type="submission" date="2020-08" db="EMBL/GenBank/DDBJ databases">
        <title>Genomic Encyclopedia of Type Strains, Phase IV (KMG-IV): sequencing the most valuable type-strain genomes for metagenomic binning, comparative biology and taxonomic classification.</title>
        <authorList>
            <person name="Goeker M."/>
        </authorList>
    </citation>
    <scope>NUCLEOTIDE SEQUENCE [LARGE SCALE GENOMIC DNA]</scope>
    <source>
        <strain evidence="1 2">DSM 11590</strain>
    </source>
</reference>
<dbReference type="Gene3D" id="1.10.10.1150">
    <property type="entry name" value="Coenzyme PQQ synthesis protein D (PqqD)"/>
    <property type="match status" value="1"/>
</dbReference>
<evidence type="ECO:0008006" key="3">
    <source>
        <dbReference type="Google" id="ProtNLM"/>
    </source>
</evidence>